<feature type="region of interest" description="Disordered" evidence="1">
    <location>
        <begin position="49"/>
        <end position="68"/>
    </location>
</feature>
<evidence type="ECO:0000313" key="2">
    <source>
        <dbReference type="EMBL" id="ODM91139.1"/>
    </source>
</evidence>
<dbReference type="AlphaFoldDB" id="A0A1D2MDW7"/>
<protein>
    <submittedName>
        <fullName evidence="2">Uncharacterized protein</fullName>
    </submittedName>
</protein>
<dbReference type="Proteomes" id="UP000094527">
    <property type="component" value="Unassembled WGS sequence"/>
</dbReference>
<reference evidence="2 3" key="1">
    <citation type="journal article" date="2016" name="Genome Biol. Evol.">
        <title>Gene Family Evolution Reflects Adaptation to Soil Environmental Stressors in the Genome of the Collembolan Orchesella cincta.</title>
        <authorList>
            <person name="Faddeeva-Vakhrusheva A."/>
            <person name="Derks M.F."/>
            <person name="Anvar S.Y."/>
            <person name="Agamennone V."/>
            <person name="Suring W."/>
            <person name="Smit S."/>
            <person name="van Straalen N.M."/>
            <person name="Roelofs D."/>
        </authorList>
    </citation>
    <scope>NUCLEOTIDE SEQUENCE [LARGE SCALE GENOMIC DNA]</scope>
    <source>
        <tissue evidence="2">Mixed pool</tissue>
    </source>
</reference>
<accession>A0A1D2MDW7</accession>
<keyword evidence="3" id="KW-1185">Reference proteome</keyword>
<organism evidence="2 3">
    <name type="scientific">Orchesella cincta</name>
    <name type="common">Springtail</name>
    <name type="synonym">Podura cincta</name>
    <dbReference type="NCBI Taxonomy" id="48709"/>
    <lineage>
        <taxon>Eukaryota</taxon>
        <taxon>Metazoa</taxon>
        <taxon>Ecdysozoa</taxon>
        <taxon>Arthropoda</taxon>
        <taxon>Hexapoda</taxon>
        <taxon>Collembola</taxon>
        <taxon>Entomobryomorpha</taxon>
        <taxon>Entomobryoidea</taxon>
        <taxon>Orchesellidae</taxon>
        <taxon>Orchesellinae</taxon>
        <taxon>Orchesella</taxon>
    </lineage>
</organism>
<dbReference type="EMBL" id="LJIJ01001655">
    <property type="protein sequence ID" value="ODM91139.1"/>
    <property type="molecule type" value="Genomic_DNA"/>
</dbReference>
<evidence type="ECO:0000256" key="1">
    <source>
        <dbReference type="SAM" id="MobiDB-lite"/>
    </source>
</evidence>
<comment type="caution">
    <text evidence="2">The sequence shown here is derived from an EMBL/GenBank/DDBJ whole genome shotgun (WGS) entry which is preliminary data.</text>
</comment>
<sequence length="68" mass="7615">MKGLKRSTLPFLYTTSETVTPCSTLWTIIPRNPKFAPHKCRVWSPQTLEQGTAEKNPELNVQGDIAVS</sequence>
<proteinExistence type="predicted"/>
<gene>
    <name evidence="2" type="ORF">Ocin01_15543</name>
</gene>
<name>A0A1D2MDW7_ORCCI</name>
<evidence type="ECO:0000313" key="3">
    <source>
        <dbReference type="Proteomes" id="UP000094527"/>
    </source>
</evidence>